<feature type="compositionally biased region" description="Low complexity" evidence="1">
    <location>
        <begin position="18"/>
        <end position="29"/>
    </location>
</feature>
<dbReference type="Proteomes" id="UP000247689">
    <property type="component" value="Unassembled WGS sequence"/>
</dbReference>
<feature type="region of interest" description="Disordered" evidence="1">
    <location>
        <begin position="1"/>
        <end position="56"/>
    </location>
</feature>
<gene>
    <name evidence="2" type="ORF">DL796_03640</name>
</gene>
<name>A0A318D4Q9_9GAMM</name>
<feature type="compositionally biased region" description="Basic and acidic residues" evidence="1">
    <location>
        <begin position="33"/>
        <end position="56"/>
    </location>
</feature>
<sequence length="198" mass="22689">MEPKETSKESEQLENRLTESSSTKKLTSSYENSSEKGVKKSDHANKKQTSDKKERLYTQEELDAAVSKAKIEMAEKVLRDTVSEEEITETVDSVVEAFEESQSNAQSSANEATINNYIHENQIYDKLVDKGVVFSGVECREAAYRLRFEVNATVDDIKKRMPKMFAISQQLESLDLIKDMEAVITNDFEGRSLYFYYY</sequence>
<dbReference type="AlphaFoldDB" id="A0A318D4Q9"/>
<protein>
    <submittedName>
        <fullName evidence="2">Uncharacterized protein</fullName>
    </submittedName>
</protein>
<feature type="compositionally biased region" description="Basic and acidic residues" evidence="1">
    <location>
        <begin position="1"/>
        <end position="17"/>
    </location>
</feature>
<evidence type="ECO:0000256" key="1">
    <source>
        <dbReference type="SAM" id="MobiDB-lite"/>
    </source>
</evidence>
<evidence type="ECO:0000313" key="2">
    <source>
        <dbReference type="EMBL" id="PXF64240.1"/>
    </source>
</evidence>
<proteinExistence type="predicted"/>
<keyword evidence="3" id="KW-1185">Reference proteome</keyword>
<accession>A0A318D4Q9</accession>
<organism evidence="2 3">
    <name type="scientific">Kangiella spongicola</name>
    <dbReference type="NCBI Taxonomy" id="796379"/>
    <lineage>
        <taxon>Bacteria</taxon>
        <taxon>Pseudomonadati</taxon>
        <taxon>Pseudomonadota</taxon>
        <taxon>Gammaproteobacteria</taxon>
        <taxon>Kangiellales</taxon>
        <taxon>Kangiellaceae</taxon>
        <taxon>Kangiella</taxon>
    </lineage>
</organism>
<evidence type="ECO:0000313" key="3">
    <source>
        <dbReference type="Proteomes" id="UP000247689"/>
    </source>
</evidence>
<reference evidence="2 3" key="1">
    <citation type="submission" date="2018-05" db="EMBL/GenBank/DDBJ databases">
        <title>Kangiella spongicola genome sequence.</title>
        <authorList>
            <person name="Maclea K.S."/>
            <person name="Goen A.E."/>
            <person name="Kelley C."/>
            <person name="Underriner A."/>
            <person name="Silverwood T."/>
            <person name="Trachtenberg A.M."/>
        </authorList>
    </citation>
    <scope>NUCLEOTIDE SEQUENCE [LARGE SCALE GENOMIC DNA]</scope>
    <source>
        <strain evidence="2 3">ATCC BAA-2076</strain>
    </source>
</reference>
<dbReference type="EMBL" id="QICH01000001">
    <property type="protein sequence ID" value="PXF64240.1"/>
    <property type="molecule type" value="Genomic_DNA"/>
</dbReference>
<comment type="caution">
    <text evidence="2">The sequence shown here is derived from an EMBL/GenBank/DDBJ whole genome shotgun (WGS) entry which is preliminary data.</text>
</comment>